<dbReference type="InterPro" id="IPR036866">
    <property type="entry name" value="RibonucZ/Hydroxyglut_hydro"/>
</dbReference>
<dbReference type="PANTHER" id="PTHR30619">
    <property type="entry name" value="DNA INTERNALIZATION/COMPETENCE PROTEIN COMEC/REC2"/>
    <property type="match status" value="1"/>
</dbReference>
<sequence>MRRLIALLLMLFALLAVGCDTARSEPALTVAALSIGKADSILLTDGAHSVLIDAGEEDDGDKVLDALAEAGVRRLDLIIFTHFDKDHIGGAPELLAGIRADRVVMPAYEPDGKRYRALLEALDGAGLAAERLTADTSLAVGDMAIDIWTPKAPYEESDNDQSLVVRVRCGGMCALLMGDAEEARTRELLDGGYDLACDVLKLPHHGRLHETSAALLDAAAPRCAIITDSTKNPAEDELLSLLAARGIETLRTADGTVRVTLSGGGVEAELLPD</sequence>
<dbReference type="Proteomes" id="UP000824128">
    <property type="component" value="Unassembled WGS sequence"/>
</dbReference>
<dbReference type="SUPFAM" id="SSF56281">
    <property type="entry name" value="Metallo-hydrolase/oxidoreductase"/>
    <property type="match status" value="1"/>
</dbReference>
<dbReference type="SMART" id="SM00849">
    <property type="entry name" value="Lactamase_B"/>
    <property type="match status" value="1"/>
</dbReference>
<evidence type="ECO:0000313" key="4">
    <source>
        <dbReference type="Proteomes" id="UP000824128"/>
    </source>
</evidence>
<dbReference type="AlphaFoldDB" id="A0A9D1N3N3"/>
<protein>
    <submittedName>
        <fullName evidence="3">MBL fold metallo-hydrolase</fullName>
    </submittedName>
</protein>
<proteinExistence type="predicted"/>
<evidence type="ECO:0000259" key="2">
    <source>
        <dbReference type="SMART" id="SM00849"/>
    </source>
</evidence>
<keyword evidence="1" id="KW-0732">Signal</keyword>
<evidence type="ECO:0000313" key="3">
    <source>
        <dbReference type="EMBL" id="HIU94053.1"/>
    </source>
</evidence>
<feature type="chain" id="PRO_5038985223" evidence="1">
    <location>
        <begin position="19"/>
        <end position="273"/>
    </location>
</feature>
<comment type="caution">
    <text evidence="3">The sequence shown here is derived from an EMBL/GenBank/DDBJ whole genome shotgun (WGS) entry which is preliminary data.</text>
</comment>
<dbReference type="PROSITE" id="PS51257">
    <property type="entry name" value="PROKAR_LIPOPROTEIN"/>
    <property type="match status" value="1"/>
</dbReference>
<dbReference type="EMBL" id="DVNZ01000088">
    <property type="protein sequence ID" value="HIU94053.1"/>
    <property type="molecule type" value="Genomic_DNA"/>
</dbReference>
<dbReference type="PANTHER" id="PTHR30619:SF1">
    <property type="entry name" value="RECOMBINATION PROTEIN 2"/>
    <property type="match status" value="1"/>
</dbReference>
<feature type="domain" description="Metallo-beta-lactamase" evidence="2">
    <location>
        <begin position="37"/>
        <end position="229"/>
    </location>
</feature>
<reference evidence="3" key="2">
    <citation type="journal article" date="2021" name="PeerJ">
        <title>Extensive microbial diversity within the chicken gut microbiome revealed by metagenomics and culture.</title>
        <authorList>
            <person name="Gilroy R."/>
            <person name="Ravi A."/>
            <person name="Getino M."/>
            <person name="Pursley I."/>
            <person name="Horton D.L."/>
            <person name="Alikhan N.F."/>
            <person name="Baker D."/>
            <person name="Gharbi K."/>
            <person name="Hall N."/>
            <person name="Watson M."/>
            <person name="Adriaenssens E.M."/>
            <person name="Foster-Nyarko E."/>
            <person name="Jarju S."/>
            <person name="Secka A."/>
            <person name="Antonio M."/>
            <person name="Oren A."/>
            <person name="Chaudhuri R.R."/>
            <person name="La Ragione R."/>
            <person name="Hildebrand F."/>
            <person name="Pallen M.J."/>
        </authorList>
    </citation>
    <scope>NUCLEOTIDE SEQUENCE</scope>
    <source>
        <strain evidence="3">ChiGjej2B2-16831</strain>
    </source>
</reference>
<organism evidence="3 4">
    <name type="scientific">Candidatus Aphodomorpha intestinavium</name>
    <dbReference type="NCBI Taxonomy" id="2840672"/>
    <lineage>
        <taxon>Bacteria</taxon>
        <taxon>Bacillati</taxon>
        <taxon>Bacillota</taxon>
        <taxon>Clostridia</taxon>
        <taxon>Eubacteriales</taxon>
        <taxon>Candidatus Aphodomorpha</taxon>
    </lineage>
</organism>
<dbReference type="CDD" id="cd07731">
    <property type="entry name" value="ComA-like_MBL-fold"/>
    <property type="match status" value="1"/>
</dbReference>
<evidence type="ECO:0000256" key="1">
    <source>
        <dbReference type="SAM" id="SignalP"/>
    </source>
</evidence>
<accession>A0A9D1N3N3</accession>
<name>A0A9D1N3N3_9FIRM</name>
<dbReference type="InterPro" id="IPR052159">
    <property type="entry name" value="Competence_DNA_uptake"/>
</dbReference>
<dbReference type="Gene3D" id="3.60.15.10">
    <property type="entry name" value="Ribonuclease Z/Hydroxyacylglutathione hydrolase-like"/>
    <property type="match status" value="1"/>
</dbReference>
<feature type="signal peptide" evidence="1">
    <location>
        <begin position="1"/>
        <end position="18"/>
    </location>
</feature>
<reference evidence="3" key="1">
    <citation type="submission" date="2020-10" db="EMBL/GenBank/DDBJ databases">
        <authorList>
            <person name="Gilroy R."/>
        </authorList>
    </citation>
    <scope>NUCLEOTIDE SEQUENCE</scope>
    <source>
        <strain evidence="3">ChiGjej2B2-16831</strain>
    </source>
</reference>
<gene>
    <name evidence="3" type="ORF">IAD24_02725</name>
</gene>
<dbReference type="Pfam" id="PF00753">
    <property type="entry name" value="Lactamase_B"/>
    <property type="match status" value="1"/>
</dbReference>
<dbReference type="InterPro" id="IPR035681">
    <property type="entry name" value="ComA-like_MBL"/>
</dbReference>
<dbReference type="InterPro" id="IPR001279">
    <property type="entry name" value="Metallo-B-lactamas"/>
</dbReference>